<dbReference type="AlphaFoldDB" id="A0A934INT7"/>
<dbReference type="RefSeq" id="WP_198881890.1">
    <property type="nucleotide sequence ID" value="NZ_JAEKJA010000007.1"/>
</dbReference>
<evidence type="ECO:0000256" key="1">
    <source>
        <dbReference type="ARBA" id="ARBA00022723"/>
    </source>
</evidence>
<accession>A0A934INT7</accession>
<dbReference type="InterPro" id="IPR011650">
    <property type="entry name" value="Peptidase_M20_dimer"/>
</dbReference>
<name>A0A934INT7_9HYPH</name>
<dbReference type="InterPro" id="IPR017150">
    <property type="entry name" value="Pept_M20_glutamate_carboxypep"/>
</dbReference>
<dbReference type="GO" id="GO:0016787">
    <property type="term" value="F:hydrolase activity"/>
    <property type="evidence" value="ECO:0007669"/>
    <property type="project" value="UniProtKB-KW"/>
</dbReference>
<keyword evidence="1" id="KW-0479">Metal-binding</keyword>
<evidence type="ECO:0000313" key="5">
    <source>
        <dbReference type="EMBL" id="MBJ3776000.1"/>
    </source>
</evidence>
<dbReference type="PANTHER" id="PTHR43808">
    <property type="entry name" value="ACETYLORNITHINE DEACETYLASE"/>
    <property type="match status" value="1"/>
</dbReference>
<dbReference type="SUPFAM" id="SSF53187">
    <property type="entry name" value="Zn-dependent exopeptidases"/>
    <property type="match status" value="1"/>
</dbReference>
<dbReference type="Proteomes" id="UP000609531">
    <property type="component" value="Unassembled WGS sequence"/>
</dbReference>
<gene>
    <name evidence="5" type="ORF">JCR33_09900</name>
</gene>
<protein>
    <submittedName>
        <fullName evidence="5">M20/M25/M40 family metallo-hydrolase</fullName>
    </submittedName>
</protein>
<dbReference type="Pfam" id="PF07687">
    <property type="entry name" value="M20_dimer"/>
    <property type="match status" value="1"/>
</dbReference>
<feature type="active site" description="Proton acceptor" evidence="3">
    <location>
        <position position="158"/>
    </location>
</feature>
<dbReference type="SUPFAM" id="SSF55031">
    <property type="entry name" value="Bacterial exopeptidase dimerisation domain"/>
    <property type="match status" value="1"/>
</dbReference>
<dbReference type="EMBL" id="JAEKJA010000007">
    <property type="protein sequence ID" value="MBJ3776000.1"/>
    <property type="molecule type" value="Genomic_DNA"/>
</dbReference>
<feature type="domain" description="Peptidase M20 dimerisation" evidence="4">
    <location>
        <begin position="194"/>
        <end position="293"/>
    </location>
</feature>
<keyword evidence="6" id="KW-1185">Reference proteome</keyword>
<reference evidence="5" key="1">
    <citation type="submission" date="2020-12" db="EMBL/GenBank/DDBJ databases">
        <title>Bacterial taxonomy.</title>
        <authorList>
            <person name="Pan X."/>
        </authorList>
    </citation>
    <scope>NUCLEOTIDE SEQUENCE</scope>
    <source>
        <strain evidence="5">B2012</strain>
    </source>
</reference>
<dbReference type="Pfam" id="PF01546">
    <property type="entry name" value="Peptidase_M20"/>
    <property type="match status" value="1"/>
</dbReference>
<proteinExistence type="predicted"/>
<organism evidence="5 6">
    <name type="scientific">Acuticoccus mangrovi</name>
    <dbReference type="NCBI Taxonomy" id="2796142"/>
    <lineage>
        <taxon>Bacteria</taxon>
        <taxon>Pseudomonadati</taxon>
        <taxon>Pseudomonadota</taxon>
        <taxon>Alphaproteobacteria</taxon>
        <taxon>Hyphomicrobiales</taxon>
        <taxon>Amorphaceae</taxon>
        <taxon>Acuticoccus</taxon>
    </lineage>
</organism>
<dbReference type="Gene3D" id="3.40.630.10">
    <property type="entry name" value="Zn peptidases"/>
    <property type="match status" value="1"/>
</dbReference>
<dbReference type="PANTHER" id="PTHR43808:SF9">
    <property type="entry name" value="BLL0789 PROTEIN"/>
    <property type="match status" value="1"/>
</dbReference>
<sequence>MATLSLPFEDALEAAWAHARAVLQELVDTPSGSYDVAGVNATGDILAREWGRLGFTERRDPVDGFGDIRLMTRRLGGKGRVMILGHLDTVWPREDVGGWRYAETVDEATAPGGETVATGPGVGDMKGGLVMALLAVEALLADGFDDVGEIAVLLVPDEELGSPGSRARIEAEAKASDCVLVLEPARPDGGIVTSRGAVGAMIVRAAGRTAHIAVNPEEGRSALAPLAEIVGIVEAMTDLGRGRLATVGVLKAGSARQVVPDRAEMHIDLRAPDQDGAETMAETVRTAAAAAAAKRPGVEITVSGGVTRPAFPAAVSAPLVAPYLEIAAAAGVDVNRHATRGGSDGSFGAALGVPTLDGLGPICFDTCSRRERIILSSIKQRASFFAALIQRLSGDLARAPSQASSKAPSHAN</sequence>
<evidence type="ECO:0000313" key="6">
    <source>
        <dbReference type="Proteomes" id="UP000609531"/>
    </source>
</evidence>
<evidence type="ECO:0000259" key="4">
    <source>
        <dbReference type="Pfam" id="PF07687"/>
    </source>
</evidence>
<dbReference type="GO" id="GO:0046872">
    <property type="term" value="F:metal ion binding"/>
    <property type="evidence" value="ECO:0007669"/>
    <property type="project" value="UniProtKB-KW"/>
</dbReference>
<dbReference type="InterPro" id="IPR002933">
    <property type="entry name" value="Peptidase_M20"/>
</dbReference>
<dbReference type="InterPro" id="IPR050072">
    <property type="entry name" value="Peptidase_M20A"/>
</dbReference>
<keyword evidence="2" id="KW-0378">Hydrolase</keyword>
<dbReference type="PIRSF" id="PIRSF037238">
    <property type="entry name" value="Carboxypeptidase_G2"/>
    <property type="match status" value="1"/>
</dbReference>
<dbReference type="InterPro" id="IPR036264">
    <property type="entry name" value="Bact_exopeptidase_dim_dom"/>
</dbReference>
<dbReference type="Gene3D" id="3.30.70.360">
    <property type="match status" value="1"/>
</dbReference>
<evidence type="ECO:0000256" key="2">
    <source>
        <dbReference type="ARBA" id="ARBA00022801"/>
    </source>
</evidence>
<evidence type="ECO:0000256" key="3">
    <source>
        <dbReference type="PIRSR" id="PIRSR037238-1"/>
    </source>
</evidence>
<feature type="active site" evidence="3">
    <location>
        <position position="88"/>
    </location>
</feature>
<comment type="caution">
    <text evidence="5">The sequence shown here is derived from an EMBL/GenBank/DDBJ whole genome shotgun (WGS) entry which is preliminary data.</text>
</comment>